<name>A0ABV8EXT4_9ACTN</name>
<dbReference type="InterPro" id="IPR041916">
    <property type="entry name" value="Anti_sigma_zinc_sf"/>
</dbReference>
<accession>A0ABV8EXT4</accession>
<evidence type="ECO:0000256" key="3">
    <source>
        <dbReference type="SAM" id="MobiDB-lite"/>
    </source>
</evidence>
<dbReference type="Pfam" id="PF13490">
    <property type="entry name" value="zf-HC2"/>
    <property type="match status" value="1"/>
</dbReference>
<reference evidence="6" key="1">
    <citation type="journal article" date="2019" name="Int. J. Syst. Evol. Microbiol.">
        <title>The Global Catalogue of Microorganisms (GCM) 10K type strain sequencing project: providing services to taxonomists for standard genome sequencing and annotation.</title>
        <authorList>
            <consortium name="The Broad Institute Genomics Platform"/>
            <consortium name="The Broad Institute Genome Sequencing Center for Infectious Disease"/>
            <person name="Wu L."/>
            <person name="Ma J."/>
        </authorList>
    </citation>
    <scope>NUCLEOTIDE SEQUENCE [LARGE SCALE GENOMIC DNA]</scope>
    <source>
        <strain evidence="6">TBRC 7912</strain>
    </source>
</reference>
<feature type="region of interest" description="Disordered" evidence="3">
    <location>
        <begin position="78"/>
        <end position="118"/>
    </location>
</feature>
<dbReference type="Proteomes" id="UP001595698">
    <property type="component" value="Unassembled WGS sequence"/>
</dbReference>
<evidence type="ECO:0000259" key="4">
    <source>
        <dbReference type="Pfam" id="PF13490"/>
    </source>
</evidence>
<dbReference type="EMBL" id="JBHSBC010000004">
    <property type="protein sequence ID" value="MFC3979883.1"/>
    <property type="molecule type" value="Genomic_DNA"/>
</dbReference>
<keyword evidence="6" id="KW-1185">Reference proteome</keyword>
<keyword evidence="1" id="KW-0805">Transcription regulation</keyword>
<evidence type="ECO:0000256" key="1">
    <source>
        <dbReference type="ARBA" id="ARBA00023015"/>
    </source>
</evidence>
<proteinExistence type="predicted"/>
<sequence>MRRASLGCREAGGLVTAYLEEALPAGTRRRFEEHLAGCALCPDLLERVRVTVEVLRAFGGEDIPQEVLTRLCDVFGPPEGPSRGLSQGPSRGRLFPVPSSGAPRLLDPGVPPVAEGGQ</sequence>
<comment type="caution">
    <text evidence="5">The sequence shown here is derived from an EMBL/GenBank/DDBJ whole genome shotgun (WGS) entry which is preliminary data.</text>
</comment>
<evidence type="ECO:0000313" key="5">
    <source>
        <dbReference type="EMBL" id="MFC3979883.1"/>
    </source>
</evidence>
<dbReference type="Gene3D" id="1.10.10.1320">
    <property type="entry name" value="Anti-sigma factor, zinc-finger domain"/>
    <property type="match status" value="1"/>
</dbReference>
<gene>
    <name evidence="5" type="ORF">ACFOYY_07120</name>
</gene>
<keyword evidence="2" id="KW-0804">Transcription</keyword>
<evidence type="ECO:0000313" key="6">
    <source>
        <dbReference type="Proteomes" id="UP001595698"/>
    </source>
</evidence>
<evidence type="ECO:0000256" key="2">
    <source>
        <dbReference type="ARBA" id="ARBA00023163"/>
    </source>
</evidence>
<organism evidence="5 6">
    <name type="scientific">Streptosporangium jomthongense</name>
    <dbReference type="NCBI Taxonomy" id="1193683"/>
    <lineage>
        <taxon>Bacteria</taxon>
        <taxon>Bacillati</taxon>
        <taxon>Actinomycetota</taxon>
        <taxon>Actinomycetes</taxon>
        <taxon>Streptosporangiales</taxon>
        <taxon>Streptosporangiaceae</taxon>
        <taxon>Streptosporangium</taxon>
    </lineage>
</organism>
<protein>
    <submittedName>
        <fullName evidence="5">Zf-HC2 domain-containing protein</fullName>
    </submittedName>
</protein>
<dbReference type="InterPro" id="IPR027383">
    <property type="entry name" value="Znf_put"/>
</dbReference>
<feature type="domain" description="Putative zinc-finger" evidence="4">
    <location>
        <begin position="8"/>
        <end position="41"/>
    </location>
</feature>
<dbReference type="RefSeq" id="WP_362912199.1">
    <property type="nucleotide sequence ID" value="NZ_JBHSBC010000004.1"/>
</dbReference>